<comment type="pathway">
    <text evidence="1">Amino-acid biosynthesis; L-tryptophan biosynthesis; L-tryptophan from chorismate: step 3/5.</text>
</comment>
<dbReference type="PANTHER" id="PTHR42894">
    <property type="entry name" value="N-(5'-PHOSPHORIBOSYL)ANTHRANILATE ISOMERASE"/>
    <property type="match status" value="1"/>
</dbReference>
<sequence>MIAADAGADLIGVVFVEGVRRNVSLLQAEQIVSAFNTRAKVHMSKSVGLFANQSLEFVNMAVDRCQLDYVQLCGE</sequence>
<evidence type="ECO:0000256" key="3">
    <source>
        <dbReference type="ARBA" id="ARBA00022605"/>
    </source>
</evidence>
<dbReference type="PANTHER" id="PTHR42894:SF1">
    <property type="entry name" value="N-(5'-PHOSPHORIBOSYL)ANTHRANILATE ISOMERASE"/>
    <property type="match status" value="1"/>
</dbReference>
<evidence type="ECO:0000256" key="5">
    <source>
        <dbReference type="ARBA" id="ARBA00023141"/>
    </source>
</evidence>
<name>A0A383ARZ6_9ZZZZ</name>
<keyword evidence="5" id="KW-0057">Aromatic amino acid biosynthesis</keyword>
<dbReference type="EMBL" id="UINC01194083">
    <property type="protein sequence ID" value="SVE09995.1"/>
    <property type="molecule type" value="Genomic_DNA"/>
</dbReference>
<evidence type="ECO:0000256" key="4">
    <source>
        <dbReference type="ARBA" id="ARBA00022822"/>
    </source>
</evidence>
<accession>A0A383ARZ6</accession>
<evidence type="ECO:0000256" key="6">
    <source>
        <dbReference type="ARBA" id="ARBA00023235"/>
    </source>
</evidence>
<dbReference type="InterPro" id="IPR013785">
    <property type="entry name" value="Aldolase_TIM"/>
</dbReference>
<keyword evidence="4" id="KW-0822">Tryptophan biosynthesis</keyword>
<dbReference type="GO" id="GO:0004640">
    <property type="term" value="F:phosphoribosylanthranilate isomerase activity"/>
    <property type="evidence" value="ECO:0007669"/>
    <property type="project" value="UniProtKB-EC"/>
</dbReference>
<protein>
    <recommendedName>
        <fullName evidence="2">phosphoribosylanthranilate isomerase</fullName>
        <ecNumber evidence="2">5.3.1.24</ecNumber>
    </recommendedName>
</protein>
<evidence type="ECO:0000259" key="7">
    <source>
        <dbReference type="Pfam" id="PF00697"/>
    </source>
</evidence>
<gene>
    <name evidence="8" type="ORF">METZ01_LOCUS462849</name>
</gene>
<dbReference type="InterPro" id="IPR001240">
    <property type="entry name" value="PRAI_dom"/>
</dbReference>
<reference evidence="8" key="1">
    <citation type="submission" date="2018-05" db="EMBL/GenBank/DDBJ databases">
        <authorList>
            <person name="Lanie J.A."/>
            <person name="Ng W.-L."/>
            <person name="Kazmierczak K.M."/>
            <person name="Andrzejewski T.M."/>
            <person name="Davidsen T.M."/>
            <person name="Wayne K.J."/>
            <person name="Tettelin H."/>
            <person name="Glass J.I."/>
            <person name="Rusch D."/>
            <person name="Podicherti R."/>
            <person name="Tsui H.-C.T."/>
            <person name="Winkler M.E."/>
        </authorList>
    </citation>
    <scope>NUCLEOTIDE SEQUENCE</scope>
</reference>
<evidence type="ECO:0000256" key="1">
    <source>
        <dbReference type="ARBA" id="ARBA00004664"/>
    </source>
</evidence>
<dbReference type="UniPathway" id="UPA00035">
    <property type="reaction ID" value="UER00042"/>
</dbReference>
<dbReference type="EC" id="5.3.1.24" evidence="2"/>
<dbReference type="GO" id="GO:0000162">
    <property type="term" value="P:L-tryptophan biosynthetic process"/>
    <property type="evidence" value="ECO:0007669"/>
    <property type="project" value="UniProtKB-UniPathway"/>
</dbReference>
<evidence type="ECO:0000256" key="2">
    <source>
        <dbReference type="ARBA" id="ARBA00012572"/>
    </source>
</evidence>
<evidence type="ECO:0000313" key="8">
    <source>
        <dbReference type="EMBL" id="SVE09995.1"/>
    </source>
</evidence>
<feature type="domain" description="N-(5'phosphoribosyl) anthranilate isomerase (PRAI)" evidence="7">
    <location>
        <begin position="3"/>
        <end position="74"/>
    </location>
</feature>
<organism evidence="8">
    <name type="scientific">marine metagenome</name>
    <dbReference type="NCBI Taxonomy" id="408172"/>
    <lineage>
        <taxon>unclassified sequences</taxon>
        <taxon>metagenomes</taxon>
        <taxon>ecological metagenomes</taxon>
    </lineage>
</organism>
<dbReference type="Gene3D" id="3.20.20.70">
    <property type="entry name" value="Aldolase class I"/>
    <property type="match status" value="1"/>
</dbReference>
<feature type="non-terminal residue" evidence="8">
    <location>
        <position position="75"/>
    </location>
</feature>
<dbReference type="InterPro" id="IPR044643">
    <property type="entry name" value="TrpF_fam"/>
</dbReference>
<dbReference type="InterPro" id="IPR011060">
    <property type="entry name" value="RibuloseP-bd_barrel"/>
</dbReference>
<dbReference type="Pfam" id="PF00697">
    <property type="entry name" value="PRAI"/>
    <property type="match status" value="1"/>
</dbReference>
<keyword evidence="6" id="KW-0413">Isomerase</keyword>
<keyword evidence="3" id="KW-0028">Amino-acid biosynthesis</keyword>
<dbReference type="SUPFAM" id="SSF51366">
    <property type="entry name" value="Ribulose-phoshate binding barrel"/>
    <property type="match status" value="1"/>
</dbReference>
<dbReference type="AlphaFoldDB" id="A0A383ARZ6"/>
<proteinExistence type="predicted"/>